<evidence type="ECO:0000313" key="3">
    <source>
        <dbReference type="EMBL" id="GES84920.1"/>
    </source>
</evidence>
<evidence type="ECO:0000313" key="2">
    <source>
        <dbReference type="EMBL" id="GBC01430.1"/>
    </source>
</evidence>
<evidence type="ECO:0000313" key="4">
    <source>
        <dbReference type="Proteomes" id="UP000247702"/>
    </source>
</evidence>
<sequence length="356" mass="41695">MILKFIYCGKIDVTNLLGSELLKLLIAADDLNIQILIICTQEYLIKHWHEFLQQNFTKILEMIHHSESFTELWNFYIDRICEEPEKLFNSDMFININANFLELLLRRDDLNLDEIIIWDCLIRWCSAQHSHISQNYDVKEWNEDNVTIMKRAIHRFIPLIRFYDISPEDFISKVFPYKELIPRSTYGSTLIERHHFNTLASWIDKKEILTYNIRNIPYNFNLLYRASRDGNTAAAFHSKCDNKGATIVVIKISNHANQIVGGYNPLQWDSSDRFMSTRDSFIFSFKTIGEVGYSISNQFSIGCYSAYGPMFGVGIDLYLNNDGWRSNKNGYGSYPKIDIPVDFNADDYEVFQVIKK</sequence>
<dbReference type="EMBL" id="BEXD01003546">
    <property type="protein sequence ID" value="GBC01430.1"/>
    <property type="molecule type" value="Genomic_DNA"/>
</dbReference>
<dbReference type="Proteomes" id="UP000247702">
    <property type="component" value="Unassembled WGS sequence"/>
</dbReference>
<organism evidence="2 4">
    <name type="scientific">Rhizophagus clarus</name>
    <dbReference type="NCBI Taxonomy" id="94130"/>
    <lineage>
        <taxon>Eukaryota</taxon>
        <taxon>Fungi</taxon>
        <taxon>Fungi incertae sedis</taxon>
        <taxon>Mucoromycota</taxon>
        <taxon>Glomeromycotina</taxon>
        <taxon>Glomeromycetes</taxon>
        <taxon>Glomerales</taxon>
        <taxon>Glomeraceae</taxon>
        <taxon>Rhizophagus</taxon>
    </lineage>
</organism>
<dbReference type="AlphaFoldDB" id="A0A2Z6RWW7"/>
<proteinExistence type="predicted"/>
<accession>A0A2Z6RWW7</accession>
<keyword evidence="4" id="KW-1185">Reference proteome</keyword>
<dbReference type="EMBL" id="BLAL01000087">
    <property type="protein sequence ID" value="GES84920.1"/>
    <property type="molecule type" value="Genomic_DNA"/>
</dbReference>
<dbReference type="Gene3D" id="1.25.40.420">
    <property type="match status" value="1"/>
</dbReference>
<gene>
    <name evidence="3" type="ORF">RCL2_001200700</name>
    <name evidence="2" type="ORF">RclHR1_04190014</name>
</gene>
<dbReference type="InterPro" id="IPR006571">
    <property type="entry name" value="TLDc_dom"/>
</dbReference>
<feature type="domain" description="TLDc" evidence="1">
    <location>
        <begin position="189"/>
        <end position="354"/>
    </location>
</feature>
<dbReference type="PANTHER" id="PTHR23354">
    <property type="entry name" value="NUCLEOLAR PROTEIN 7/ESTROGEN RECEPTOR COACTIVATOR-RELATED"/>
    <property type="match status" value="1"/>
</dbReference>
<name>A0A2Z6RWW7_9GLOM</name>
<evidence type="ECO:0000259" key="1">
    <source>
        <dbReference type="PROSITE" id="PS51886"/>
    </source>
</evidence>
<dbReference type="PANTHER" id="PTHR23354:SF122">
    <property type="entry name" value="GTPASE-ACTIVATING PROTEIN SKYWALKER"/>
    <property type="match status" value="1"/>
</dbReference>
<reference evidence="2 4" key="1">
    <citation type="submission" date="2017-11" db="EMBL/GenBank/DDBJ databases">
        <title>The genome of Rhizophagus clarus HR1 reveals common genetic basis of auxotrophy among arbuscular mycorrhizal fungi.</title>
        <authorList>
            <person name="Kobayashi Y."/>
        </authorList>
    </citation>
    <scope>NUCLEOTIDE SEQUENCE [LARGE SCALE GENOMIC DNA]</scope>
    <source>
        <strain evidence="2 4">HR1</strain>
    </source>
</reference>
<comment type="caution">
    <text evidence="2">The sequence shown here is derived from an EMBL/GenBank/DDBJ whole genome shotgun (WGS) entry which is preliminary data.</text>
</comment>
<dbReference type="Proteomes" id="UP000615446">
    <property type="component" value="Unassembled WGS sequence"/>
</dbReference>
<dbReference type="PROSITE" id="PS51886">
    <property type="entry name" value="TLDC"/>
    <property type="match status" value="1"/>
</dbReference>
<reference evidence="3" key="2">
    <citation type="submission" date="2019-10" db="EMBL/GenBank/DDBJ databases">
        <title>Conservation and host-specific expression of non-tandemly repeated heterogenous ribosome RNA gene in arbuscular mycorrhizal fungi.</title>
        <authorList>
            <person name="Maeda T."/>
            <person name="Kobayashi Y."/>
            <person name="Nakagawa T."/>
            <person name="Ezawa T."/>
            <person name="Yamaguchi K."/>
            <person name="Bino T."/>
            <person name="Nishimoto Y."/>
            <person name="Shigenobu S."/>
            <person name="Kawaguchi M."/>
        </authorList>
    </citation>
    <scope>NUCLEOTIDE SEQUENCE</scope>
    <source>
        <strain evidence="3">HR1</strain>
    </source>
</reference>
<dbReference type="OrthoDB" id="298084at2759"/>
<protein>
    <submittedName>
        <fullName evidence="3">BTB/POZ domain-containing protein</fullName>
    </submittedName>
</protein>
<dbReference type="SMART" id="SM00584">
    <property type="entry name" value="TLDc"/>
    <property type="match status" value="1"/>
</dbReference>
<dbReference type="Pfam" id="PF07534">
    <property type="entry name" value="TLD"/>
    <property type="match status" value="1"/>
</dbReference>